<dbReference type="STRING" id="413404.Rmag_0745"/>
<dbReference type="Proteomes" id="UP000002587">
    <property type="component" value="Chromosome"/>
</dbReference>
<gene>
    <name evidence="2" type="ordered locus">Rmag_0745</name>
</gene>
<dbReference type="PROSITE" id="PS51257">
    <property type="entry name" value="PROKAR_LIPOPROTEIN"/>
    <property type="match status" value="1"/>
</dbReference>
<keyword evidence="3" id="KW-1185">Reference proteome</keyword>
<dbReference type="SUPFAM" id="SSF110087">
    <property type="entry name" value="DR1885-like metal-binding protein"/>
    <property type="match status" value="1"/>
</dbReference>
<dbReference type="HOGENOM" id="CLU_100939_1_2_6"/>
<dbReference type="PANTHER" id="PTHR36302:SF1">
    <property type="entry name" value="COPPER CHAPERONE PCU(A)C"/>
    <property type="match status" value="1"/>
</dbReference>
<evidence type="ECO:0000313" key="3">
    <source>
        <dbReference type="Proteomes" id="UP000002587"/>
    </source>
</evidence>
<dbReference type="Gene3D" id="2.60.40.1890">
    <property type="entry name" value="PCu(A)C copper chaperone"/>
    <property type="match status" value="1"/>
</dbReference>
<dbReference type="Pfam" id="PF04314">
    <property type="entry name" value="PCuAC"/>
    <property type="match status" value="1"/>
</dbReference>
<dbReference type="InterPro" id="IPR007410">
    <property type="entry name" value="LpqE-like"/>
</dbReference>
<protein>
    <recommendedName>
        <fullName evidence="4">Copper chaperone PCu(A)C</fullName>
    </recommendedName>
</protein>
<organism evidence="2 3">
    <name type="scientific">Ruthia magnifica subsp. Calyptogena magnifica</name>
    <dbReference type="NCBI Taxonomy" id="413404"/>
    <lineage>
        <taxon>Bacteria</taxon>
        <taxon>Pseudomonadati</taxon>
        <taxon>Pseudomonadota</taxon>
        <taxon>Gammaproteobacteria</taxon>
        <taxon>Candidatus Pseudothioglobaceae</taxon>
        <taxon>Candidatus Ruthturnera</taxon>
    </lineage>
</organism>
<reference evidence="2 3" key="1">
    <citation type="journal article" date="2007" name="Science">
        <title>The Calyptogena magnifica chemoautotrophic symbiont genome.</title>
        <authorList>
            <person name="Newton I.L.G."/>
            <person name="Woyke T."/>
            <person name="Auchtung T.A."/>
            <person name="Dilly G.F."/>
            <person name="Dutton R.J."/>
            <person name="Fisher M.C."/>
            <person name="Fontanez K.M."/>
            <person name="Lau E."/>
            <person name="Stewart F.J."/>
            <person name="Richardson P.M."/>
            <person name="Barry K.W."/>
            <person name="Saunders E."/>
            <person name="Detter J.C."/>
            <person name="Wu D."/>
            <person name="Eisen J.A."/>
            <person name="Cavanaugh C.M."/>
        </authorList>
    </citation>
    <scope>NUCLEOTIDE SEQUENCE [LARGE SCALE GENOMIC DNA]</scope>
    <source>
        <strain evidence="2 3">Cm</strain>
    </source>
</reference>
<feature type="signal peptide" evidence="1">
    <location>
        <begin position="1"/>
        <end position="20"/>
    </location>
</feature>
<dbReference type="RefSeq" id="WP_011738098.1">
    <property type="nucleotide sequence ID" value="NC_008610.1"/>
</dbReference>
<evidence type="ECO:0008006" key="4">
    <source>
        <dbReference type="Google" id="ProtNLM"/>
    </source>
</evidence>
<keyword evidence="1" id="KW-0732">Signal</keyword>
<dbReference type="InterPro" id="IPR058248">
    <property type="entry name" value="Lxx211020-like"/>
</dbReference>
<proteinExistence type="predicted"/>
<dbReference type="KEGG" id="rma:Rmag_0745"/>
<dbReference type="InterPro" id="IPR036182">
    <property type="entry name" value="PCuAC_sf"/>
</dbReference>
<dbReference type="AlphaFoldDB" id="A1AX16"/>
<evidence type="ECO:0000256" key="1">
    <source>
        <dbReference type="SAM" id="SignalP"/>
    </source>
</evidence>
<evidence type="ECO:0000313" key="2">
    <source>
        <dbReference type="EMBL" id="ABL02473.1"/>
    </source>
</evidence>
<dbReference type="PANTHER" id="PTHR36302">
    <property type="entry name" value="BLR7088 PROTEIN"/>
    <property type="match status" value="1"/>
</dbReference>
<sequence>MNKMISSLMIVLSLSIITQACSMSHDTDNITVYNPWIRLAPPNAPALGAFMEIHNNSNHDIKLLSANASGYKRLELHKTEYKNGMMKMIKQDFMPILAHNKLVLKPGSWHIMMINPELVPSEEEDVIIELVFSNDLSKTLHAKVSKDNMMNHHEY</sequence>
<accession>A1AX16</accession>
<dbReference type="EMBL" id="CP000488">
    <property type="protein sequence ID" value="ABL02473.1"/>
    <property type="molecule type" value="Genomic_DNA"/>
</dbReference>
<dbReference type="eggNOG" id="COG2847">
    <property type="taxonomic scope" value="Bacteria"/>
</dbReference>
<dbReference type="OrthoDB" id="9796962at2"/>
<feature type="chain" id="PRO_5002632140" description="Copper chaperone PCu(A)C" evidence="1">
    <location>
        <begin position="21"/>
        <end position="155"/>
    </location>
</feature>
<name>A1AX16_RUTMC</name>